<dbReference type="Proteomes" id="UP001062846">
    <property type="component" value="Chromosome 1"/>
</dbReference>
<evidence type="ECO:0000313" key="1">
    <source>
        <dbReference type="EMBL" id="KAI8573412.1"/>
    </source>
</evidence>
<accession>A0ACC0Q5U7</accession>
<dbReference type="EMBL" id="CM046388">
    <property type="protein sequence ID" value="KAI8573412.1"/>
    <property type="molecule type" value="Genomic_DNA"/>
</dbReference>
<keyword evidence="2" id="KW-1185">Reference proteome</keyword>
<evidence type="ECO:0000313" key="2">
    <source>
        <dbReference type="Proteomes" id="UP001062846"/>
    </source>
</evidence>
<gene>
    <name evidence="1" type="ORF">RHMOL_Rhmol01G0275500</name>
</gene>
<sequence>MKLQAAVALACLICLTWIQQIICDIFPPLEDEVSNTSKMNKWTCTCSSAYQGNQGFPIETNCSSSRDCSPGTPTIPSRIITL</sequence>
<name>A0ACC0Q5U7_RHOML</name>
<reference evidence="1" key="1">
    <citation type="submission" date="2022-02" db="EMBL/GenBank/DDBJ databases">
        <title>Plant Genome Project.</title>
        <authorList>
            <person name="Zhang R.-G."/>
        </authorList>
    </citation>
    <scope>NUCLEOTIDE SEQUENCE</scope>
    <source>
        <strain evidence="1">AT1</strain>
    </source>
</reference>
<organism evidence="1 2">
    <name type="scientific">Rhododendron molle</name>
    <name type="common">Chinese azalea</name>
    <name type="synonym">Azalea mollis</name>
    <dbReference type="NCBI Taxonomy" id="49168"/>
    <lineage>
        <taxon>Eukaryota</taxon>
        <taxon>Viridiplantae</taxon>
        <taxon>Streptophyta</taxon>
        <taxon>Embryophyta</taxon>
        <taxon>Tracheophyta</taxon>
        <taxon>Spermatophyta</taxon>
        <taxon>Magnoliopsida</taxon>
        <taxon>eudicotyledons</taxon>
        <taxon>Gunneridae</taxon>
        <taxon>Pentapetalae</taxon>
        <taxon>asterids</taxon>
        <taxon>Ericales</taxon>
        <taxon>Ericaceae</taxon>
        <taxon>Ericoideae</taxon>
        <taxon>Rhodoreae</taxon>
        <taxon>Rhododendron</taxon>
    </lineage>
</organism>
<comment type="caution">
    <text evidence="1">The sequence shown here is derived from an EMBL/GenBank/DDBJ whole genome shotgun (WGS) entry which is preliminary data.</text>
</comment>
<protein>
    <submittedName>
        <fullName evidence="1">Uncharacterized protein</fullName>
    </submittedName>
</protein>
<proteinExistence type="predicted"/>